<feature type="transmembrane region" description="Helical" evidence="1">
    <location>
        <begin position="138"/>
        <end position="155"/>
    </location>
</feature>
<keyword evidence="3" id="KW-1185">Reference proteome</keyword>
<sequence length="156" mass="18105">MKRSDFFYIWVAIISYITGPMVYVFTLRTIYGETSNNMGPLITWTVPTFFTVDILLYLLCVILLRSINRYYFWLQTLAFVFLSIIPVYIVLLMAGFFINRADSFLLSEEGLLFLSFFSSIAIVASYGTWIAQKHLSKRPFYIVSVMILGLCMSLYI</sequence>
<dbReference type="EMBL" id="JAGGLD010000001">
    <property type="protein sequence ID" value="MBP2000087.1"/>
    <property type="molecule type" value="Genomic_DNA"/>
</dbReference>
<name>A0ABS4JEE4_9BACL</name>
<dbReference type="Proteomes" id="UP001519288">
    <property type="component" value="Unassembled WGS sequence"/>
</dbReference>
<proteinExistence type="predicted"/>
<feature type="transmembrane region" description="Helical" evidence="1">
    <location>
        <begin position="7"/>
        <end position="30"/>
    </location>
</feature>
<feature type="transmembrane region" description="Helical" evidence="1">
    <location>
        <begin position="42"/>
        <end position="64"/>
    </location>
</feature>
<evidence type="ECO:0000256" key="1">
    <source>
        <dbReference type="SAM" id="Phobius"/>
    </source>
</evidence>
<organism evidence="2 3">
    <name type="scientific">Paenibacillus shirakamiensis</name>
    <dbReference type="NCBI Taxonomy" id="1265935"/>
    <lineage>
        <taxon>Bacteria</taxon>
        <taxon>Bacillati</taxon>
        <taxon>Bacillota</taxon>
        <taxon>Bacilli</taxon>
        <taxon>Bacillales</taxon>
        <taxon>Paenibacillaceae</taxon>
        <taxon>Paenibacillus</taxon>
    </lineage>
</organism>
<accession>A0ABS4JEE4</accession>
<keyword evidence="1" id="KW-0472">Membrane</keyword>
<reference evidence="2 3" key="1">
    <citation type="submission" date="2021-03" db="EMBL/GenBank/DDBJ databases">
        <title>Genomic Encyclopedia of Type Strains, Phase IV (KMG-IV): sequencing the most valuable type-strain genomes for metagenomic binning, comparative biology and taxonomic classification.</title>
        <authorList>
            <person name="Goeker M."/>
        </authorList>
    </citation>
    <scope>NUCLEOTIDE SEQUENCE [LARGE SCALE GENOMIC DNA]</scope>
    <source>
        <strain evidence="2 3">DSM 26806</strain>
    </source>
</reference>
<evidence type="ECO:0000313" key="3">
    <source>
        <dbReference type="Proteomes" id="UP001519288"/>
    </source>
</evidence>
<comment type="caution">
    <text evidence="2">The sequence shown here is derived from an EMBL/GenBank/DDBJ whole genome shotgun (WGS) entry which is preliminary data.</text>
</comment>
<protein>
    <submittedName>
        <fullName evidence="2">Glucan phosphoethanolaminetransferase (Alkaline phosphatase superfamily)</fullName>
    </submittedName>
</protein>
<feature type="transmembrane region" description="Helical" evidence="1">
    <location>
        <begin position="110"/>
        <end position="131"/>
    </location>
</feature>
<keyword evidence="1" id="KW-1133">Transmembrane helix</keyword>
<feature type="transmembrane region" description="Helical" evidence="1">
    <location>
        <begin position="76"/>
        <end position="98"/>
    </location>
</feature>
<gene>
    <name evidence="2" type="ORF">J2Z69_001106</name>
</gene>
<keyword evidence="1" id="KW-0812">Transmembrane</keyword>
<evidence type="ECO:0000313" key="2">
    <source>
        <dbReference type="EMBL" id="MBP2000087.1"/>
    </source>
</evidence>